<dbReference type="PANTHER" id="PTHR45786">
    <property type="entry name" value="DNA BINDING PROTEIN-LIKE"/>
    <property type="match status" value="1"/>
</dbReference>
<feature type="non-terminal residue" evidence="1">
    <location>
        <position position="222"/>
    </location>
</feature>
<dbReference type="EMBL" id="BQNB010012041">
    <property type="protein sequence ID" value="GJS98388.1"/>
    <property type="molecule type" value="Genomic_DNA"/>
</dbReference>
<organism evidence="1 2">
    <name type="scientific">Tanacetum coccineum</name>
    <dbReference type="NCBI Taxonomy" id="301880"/>
    <lineage>
        <taxon>Eukaryota</taxon>
        <taxon>Viridiplantae</taxon>
        <taxon>Streptophyta</taxon>
        <taxon>Embryophyta</taxon>
        <taxon>Tracheophyta</taxon>
        <taxon>Spermatophyta</taxon>
        <taxon>Magnoliopsida</taxon>
        <taxon>eudicotyledons</taxon>
        <taxon>Gunneridae</taxon>
        <taxon>Pentapetalae</taxon>
        <taxon>asterids</taxon>
        <taxon>campanulids</taxon>
        <taxon>Asterales</taxon>
        <taxon>Asteraceae</taxon>
        <taxon>Asteroideae</taxon>
        <taxon>Anthemideae</taxon>
        <taxon>Anthemidinae</taxon>
        <taxon>Tanacetum</taxon>
    </lineage>
</organism>
<comment type="caution">
    <text evidence="1">The sequence shown here is derived from an EMBL/GenBank/DDBJ whole genome shotgun (WGS) entry which is preliminary data.</text>
</comment>
<reference evidence="1" key="2">
    <citation type="submission" date="2022-01" db="EMBL/GenBank/DDBJ databases">
        <authorList>
            <person name="Yamashiro T."/>
            <person name="Shiraishi A."/>
            <person name="Satake H."/>
            <person name="Nakayama K."/>
        </authorList>
    </citation>
    <scope>NUCLEOTIDE SEQUENCE</scope>
</reference>
<dbReference type="Proteomes" id="UP001151760">
    <property type="component" value="Unassembled WGS sequence"/>
</dbReference>
<reference evidence="1" key="1">
    <citation type="journal article" date="2022" name="Int. J. Mol. Sci.">
        <title>Draft Genome of Tanacetum Coccineum: Genomic Comparison of Closely Related Tanacetum-Family Plants.</title>
        <authorList>
            <person name="Yamashiro T."/>
            <person name="Shiraishi A."/>
            <person name="Nakayama K."/>
            <person name="Satake H."/>
        </authorList>
    </citation>
    <scope>NUCLEOTIDE SEQUENCE</scope>
</reference>
<dbReference type="PANTHER" id="PTHR45786:SF74">
    <property type="entry name" value="ATP-DEPENDENT DNA HELICASE"/>
    <property type="match status" value="1"/>
</dbReference>
<evidence type="ECO:0000313" key="1">
    <source>
        <dbReference type="EMBL" id="GJS98388.1"/>
    </source>
</evidence>
<accession>A0ABQ5ABL7</accession>
<name>A0ABQ5ABL7_9ASTR</name>
<protein>
    <submittedName>
        <fullName evidence="1">Uncharacterized protein</fullName>
    </submittedName>
</protein>
<proteinExistence type="predicted"/>
<sequence>MAEKKNQNNANDHDIKFEDMMIGVTQSSTSILTPIHVDLNKGKNANMEPETLVGSTQNLSTLTCETTLDHPHGNNVGVSPTIQSRKEYHKSYYQHRKQKNIATDVSEEDNISQDDSYDFVYNGLLQEHFLLKQQPPCVICGAKKIQYKFPNFCCMNGKTTLQPLDIPPKLYNLFTSQCQLGKMFRKNIRAYNTNFSFASMGVNLDKRYSARGSGVYTFRVQG</sequence>
<gene>
    <name evidence="1" type="ORF">Tco_0819558</name>
</gene>
<keyword evidence="2" id="KW-1185">Reference proteome</keyword>
<evidence type="ECO:0000313" key="2">
    <source>
        <dbReference type="Proteomes" id="UP001151760"/>
    </source>
</evidence>